<dbReference type="InterPro" id="IPR014718">
    <property type="entry name" value="GH-type_carb-bd"/>
</dbReference>
<dbReference type="GO" id="GO:0016787">
    <property type="term" value="F:hydrolase activity"/>
    <property type="evidence" value="ECO:0007669"/>
    <property type="project" value="UniProtKB-KW"/>
</dbReference>
<dbReference type="GO" id="GO:0030246">
    <property type="term" value="F:carbohydrate binding"/>
    <property type="evidence" value="ECO:0007669"/>
    <property type="project" value="InterPro"/>
</dbReference>
<evidence type="ECO:0000313" key="3">
    <source>
        <dbReference type="Proteomes" id="UP000009170"/>
    </source>
</evidence>
<dbReference type="PANTHER" id="PTHR11122:SF13">
    <property type="entry name" value="GLUCOSE-6-PHOSPHATE 1-EPIMERASE"/>
    <property type="match status" value="1"/>
</dbReference>
<dbReference type="OrthoDB" id="1659429at2759"/>
<dbReference type="GO" id="GO:0005737">
    <property type="term" value="C:cytoplasm"/>
    <property type="evidence" value="ECO:0007669"/>
    <property type="project" value="TreeGrafter"/>
</dbReference>
<reference evidence="3" key="1">
    <citation type="journal article" date="2006" name="Proc. Natl. Acad. Sci. U.S.A.">
        <title>Genome analysis of the smallest free-living eukaryote Ostreococcus tauri unveils many unique features.</title>
        <authorList>
            <person name="Derelle E."/>
            <person name="Ferraz C."/>
            <person name="Rombauts S."/>
            <person name="Rouze P."/>
            <person name="Worden A.Z."/>
            <person name="Robbens S."/>
            <person name="Partensky F."/>
            <person name="Degroeve S."/>
            <person name="Echeynie S."/>
            <person name="Cooke R."/>
            <person name="Saeys Y."/>
            <person name="Wuyts J."/>
            <person name="Jabbari K."/>
            <person name="Bowler C."/>
            <person name="Panaud O."/>
            <person name="Piegu B."/>
            <person name="Ball S.G."/>
            <person name="Ral J.-P."/>
            <person name="Bouget F.-Y."/>
            <person name="Piganeau G."/>
            <person name="De Baets B."/>
            <person name="Picard A."/>
            <person name="Delseny M."/>
            <person name="Demaille J."/>
            <person name="Van de Peer Y."/>
            <person name="Moreau H."/>
        </authorList>
    </citation>
    <scope>NUCLEOTIDE SEQUENCE [LARGE SCALE GENOMIC DNA]</scope>
    <source>
        <strain evidence="3">OTTH 0595 / CCAP 157/2 / RCC745</strain>
    </source>
</reference>
<dbReference type="KEGG" id="ota:OT_ostta07g01550"/>
<reference evidence="2 3" key="2">
    <citation type="journal article" date="2014" name="BMC Genomics">
        <title>An improved genome of the model marine alga Ostreococcus tauri unfolds by assessing Illumina de novo assemblies.</title>
        <authorList>
            <person name="Blanc-Mathieu R."/>
            <person name="Verhelst B."/>
            <person name="Derelle E."/>
            <person name="Rombauts S."/>
            <person name="Bouget F.Y."/>
            <person name="Carre I."/>
            <person name="Chateau A."/>
            <person name="Eyre-Walker A."/>
            <person name="Grimsley N."/>
            <person name="Moreau H."/>
            <person name="Piegu B."/>
            <person name="Rivals E."/>
            <person name="Schackwitz W."/>
            <person name="Van de Peer Y."/>
            <person name="Piganeau G."/>
        </authorList>
    </citation>
    <scope>NUCLEOTIDE SEQUENCE [LARGE SCALE GENOMIC DNA]</scope>
    <source>
        <strain evidence="3">OTTH 0595 / CCAP 157/2 / RCC745</strain>
    </source>
</reference>
<proteinExistence type="predicted"/>
<dbReference type="GeneID" id="9837295"/>
<organism evidence="2 3">
    <name type="scientific">Ostreococcus tauri</name>
    <name type="common">Marine green alga</name>
    <dbReference type="NCBI Taxonomy" id="70448"/>
    <lineage>
        <taxon>Eukaryota</taxon>
        <taxon>Viridiplantae</taxon>
        <taxon>Chlorophyta</taxon>
        <taxon>Mamiellophyceae</taxon>
        <taxon>Mamiellales</taxon>
        <taxon>Bathycoccaceae</taxon>
        <taxon>Ostreococcus</taxon>
    </lineage>
</organism>
<dbReference type="STRING" id="70448.A0A090M375"/>
<evidence type="ECO:0000313" key="2">
    <source>
        <dbReference type="EMBL" id="CEF98651.1"/>
    </source>
</evidence>
<dbReference type="InParanoid" id="A0A090M375"/>
<feature type="region of interest" description="Disordered" evidence="1">
    <location>
        <begin position="1"/>
        <end position="67"/>
    </location>
</feature>
<dbReference type="GO" id="GO:0047938">
    <property type="term" value="F:glucose-6-phosphate 1-epimerase activity"/>
    <property type="evidence" value="ECO:0007669"/>
    <property type="project" value="TreeGrafter"/>
</dbReference>
<dbReference type="SUPFAM" id="SSF74650">
    <property type="entry name" value="Galactose mutarotase-like"/>
    <property type="match status" value="1"/>
</dbReference>
<protein>
    <submittedName>
        <fullName evidence="2">Glycoside hydrolase-type carbohydrate-binding,subgroup</fullName>
    </submittedName>
</protein>
<feature type="compositionally biased region" description="Low complexity" evidence="1">
    <location>
        <begin position="34"/>
        <end position="43"/>
    </location>
</feature>
<dbReference type="GO" id="GO:0005975">
    <property type="term" value="P:carbohydrate metabolic process"/>
    <property type="evidence" value="ECO:0007669"/>
    <property type="project" value="InterPro"/>
</dbReference>
<dbReference type="InterPro" id="IPR011013">
    <property type="entry name" value="Gal_mutarotase_sf_dom"/>
</dbReference>
<sequence length="420" mass="45667">MTARVRVGPTAISGHASPRAFRRRATSRHHGRRTSVSTTAASSQDPPKFVRDSRDEARAAQPLDAGRRPEEINAFIGAIKGEIGGTSSSSSETSAVTLALAKEFNVGERVRVTEGRSGATKVQLMHPSGSYADVYLKGSLTVGSWVMANGGEVLFYDDGNSEKPGGISMQFPGITSKSEFRIIETGTVADDTPFVTIELAGDNADSTFKLSVEISLASHNALKMKTTVHNTGSSKFEYPLGHNAHIAVSDAHHGDVYFIGFEDCVYLDKKLHSTKPRVRFTKDLDAMSERCFKLTGPTDKTYLCTNDHNTGVEVGTGCTVYAQNLSGETGCVDRVVFNPWEESPKAYRWYAGLGIGNFGKLRVAEPDSKSSTEVQFKVVDATPSVGIREDFELLEKINTRNMLSRRKIDLSDAELPSDLQ</sequence>
<dbReference type="Proteomes" id="UP000009170">
    <property type="component" value="Unassembled WGS sequence"/>
</dbReference>
<feature type="compositionally biased region" description="Basic and acidic residues" evidence="1">
    <location>
        <begin position="48"/>
        <end position="58"/>
    </location>
</feature>
<feature type="compositionally biased region" description="Basic residues" evidence="1">
    <location>
        <begin position="20"/>
        <end position="33"/>
    </location>
</feature>
<dbReference type="EMBL" id="CAID01000007">
    <property type="protein sequence ID" value="CEF98651.1"/>
    <property type="molecule type" value="Genomic_DNA"/>
</dbReference>
<evidence type="ECO:0000256" key="1">
    <source>
        <dbReference type="SAM" id="MobiDB-lite"/>
    </source>
</evidence>
<name>A0A090M375_OSTTA</name>
<keyword evidence="3" id="KW-1185">Reference proteome</keyword>
<accession>A0A090M375</accession>
<comment type="caution">
    <text evidence="2">The sequence shown here is derived from an EMBL/GenBank/DDBJ whole genome shotgun (WGS) entry which is preliminary data.</text>
</comment>
<dbReference type="AlphaFoldDB" id="A0A090M375"/>
<dbReference type="Gene3D" id="2.70.98.10">
    <property type="match status" value="1"/>
</dbReference>
<dbReference type="PANTHER" id="PTHR11122">
    <property type="entry name" value="APOSPORY-ASSOCIATED PROTEIN C-RELATED"/>
    <property type="match status" value="1"/>
</dbReference>
<dbReference type="RefSeq" id="XP_003080250.2">
    <property type="nucleotide sequence ID" value="XM_003080202.2"/>
</dbReference>
<keyword evidence="2" id="KW-0378">Hydrolase</keyword>
<gene>
    <name evidence="2" type="ORF">OT_ostta07g01550</name>
</gene>